<dbReference type="AlphaFoldDB" id="A0A6J4U7L6"/>
<keyword evidence="1" id="KW-0805">Transcription regulation</keyword>
<dbReference type="GO" id="GO:0003677">
    <property type="term" value="F:DNA binding"/>
    <property type="evidence" value="ECO:0007669"/>
    <property type="project" value="UniProtKB-UniRule"/>
</dbReference>
<evidence type="ECO:0000256" key="1">
    <source>
        <dbReference type="ARBA" id="ARBA00023015"/>
    </source>
</evidence>
<dbReference type="Pfam" id="PF00440">
    <property type="entry name" value="TetR_N"/>
    <property type="match status" value="1"/>
</dbReference>
<dbReference type="SUPFAM" id="SSF46689">
    <property type="entry name" value="Homeodomain-like"/>
    <property type="match status" value="1"/>
</dbReference>
<dbReference type="PANTHER" id="PTHR47506">
    <property type="entry name" value="TRANSCRIPTIONAL REGULATORY PROTEIN"/>
    <property type="match status" value="1"/>
</dbReference>
<feature type="DNA-binding region" description="H-T-H motif" evidence="4">
    <location>
        <begin position="37"/>
        <end position="56"/>
    </location>
</feature>
<sequence length="201" mass="21728">MDDVKNQRAGRPWSFDPEQAVETAMRLFWRSGYEGVSIADLTKEIGVAPPSLYAAFGSKAGLYREALDCYDEKFGSLDLPSMEAASLPEAVRALLEGAVRAVTHPDRESGCMISSGMIAYHPEHAPLARDVAARRDAMRERIAGALRPALGADAAQRLARHLTAVMQGISIQARDGATLMELQEIVDEVVAGVEARSSMGR</sequence>
<organism evidence="6">
    <name type="scientific">uncultured Sphingomonadaceae bacterium</name>
    <dbReference type="NCBI Taxonomy" id="169976"/>
    <lineage>
        <taxon>Bacteria</taxon>
        <taxon>Pseudomonadati</taxon>
        <taxon>Pseudomonadota</taxon>
        <taxon>Alphaproteobacteria</taxon>
        <taxon>Sphingomonadales</taxon>
        <taxon>Sphingomonadaceae</taxon>
        <taxon>environmental samples</taxon>
    </lineage>
</organism>
<protein>
    <submittedName>
        <fullName evidence="6">Transcriptional regulator, AcrR family</fullName>
    </submittedName>
</protein>
<keyword evidence="2 4" id="KW-0238">DNA-binding</keyword>
<dbReference type="InterPro" id="IPR001647">
    <property type="entry name" value="HTH_TetR"/>
</dbReference>
<dbReference type="PROSITE" id="PS50977">
    <property type="entry name" value="HTH_TETR_2"/>
    <property type="match status" value="1"/>
</dbReference>
<dbReference type="PANTHER" id="PTHR47506:SF1">
    <property type="entry name" value="HTH-TYPE TRANSCRIPTIONAL REGULATOR YJDC"/>
    <property type="match status" value="1"/>
</dbReference>
<evidence type="ECO:0000256" key="3">
    <source>
        <dbReference type="ARBA" id="ARBA00023163"/>
    </source>
</evidence>
<dbReference type="SUPFAM" id="SSF48498">
    <property type="entry name" value="Tetracyclin repressor-like, C-terminal domain"/>
    <property type="match status" value="1"/>
</dbReference>
<dbReference type="EMBL" id="CADCVX010000668">
    <property type="protein sequence ID" value="CAA9540620.1"/>
    <property type="molecule type" value="Genomic_DNA"/>
</dbReference>
<reference evidence="6" key="1">
    <citation type="submission" date="2020-02" db="EMBL/GenBank/DDBJ databases">
        <authorList>
            <person name="Meier V. D."/>
        </authorList>
    </citation>
    <scope>NUCLEOTIDE SEQUENCE</scope>
    <source>
        <strain evidence="6">AVDCRST_MAG91</strain>
    </source>
</reference>
<gene>
    <name evidence="6" type="ORF">AVDCRST_MAG91-3825</name>
</gene>
<dbReference type="Gene3D" id="1.10.357.10">
    <property type="entry name" value="Tetracycline Repressor, domain 2"/>
    <property type="match status" value="1"/>
</dbReference>
<proteinExistence type="predicted"/>
<dbReference type="InterPro" id="IPR023772">
    <property type="entry name" value="DNA-bd_HTH_TetR-type_CS"/>
</dbReference>
<dbReference type="Gene3D" id="1.10.10.60">
    <property type="entry name" value="Homeodomain-like"/>
    <property type="match status" value="1"/>
</dbReference>
<dbReference type="InterPro" id="IPR036271">
    <property type="entry name" value="Tet_transcr_reg_TetR-rel_C_sf"/>
</dbReference>
<evidence type="ECO:0000256" key="2">
    <source>
        <dbReference type="ARBA" id="ARBA00023125"/>
    </source>
</evidence>
<evidence type="ECO:0000259" key="5">
    <source>
        <dbReference type="PROSITE" id="PS50977"/>
    </source>
</evidence>
<keyword evidence="3" id="KW-0804">Transcription</keyword>
<evidence type="ECO:0000256" key="4">
    <source>
        <dbReference type="PROSITE-ProRule" id="PRU00335"/>
    </source>
</evidence>
<evidence type="ECO:0000313" key="6">
    <source>
        <dbReference type="EMBL" id="CAA9540620.1"/>
    </source>
</evidence>
<feature type="domain" description="HTH tetR-type" evidence="5">
    <location>
        <begin position="14"/>
        <end position="74"/>
    </location>
</feature>
<accession>A0A6J4U7L6</accession>
<dbReference type="InterPro" id="IPR009057">
    <property type="entry name" value="Homeodomain-like_sf"/>
</dbReference>
<name>A0A6J4U7L6_9SPHN</name>
<dbReference type="PROSITE" id="PS01081">
    <property type="entry name" value="HTH_TETR_1"/>
    <property type="match status" value="1"/>
</dbReference>